<keyword evidence="2" id="KW-1185">Reference proteome</keyword>
<dbReference type="Proteomes" id="UP001526143">
    <property type="component" value="Unassembled WGS sequence"/>
</dbReference>
<protein>
    <submittedName>
        <fullName evidence="1">Uncharacterized protein</fullName>
    </submittedName>
</protein>
<evidence type="ECO:0000313" key="2">
    <source>
        <dbReference type="Proteomes" id="UP001526143"/>
    </source>
</evidence>
<dbReference type="RefSeq" id="WP_263743888.1">
    <property type="nucleotide sequence ID" value="NZ_JAOWRF010000035.1"/>
</dbReference>
<organism evidence="1 2">
    <name type="scientific">Plectonema radiosum NIES-515</name>
    <dbReference type="NCBI Taxonomy" id="2986073"/>
    <lineage>
        <taxon>Bacteria</taxon>
        <taxon>Bacillati</taxon>
        <taxon>Cyanobacteriota</taxon>
        <taxon>Cyanophyceae</taxon>
        <taxon>Oscillatoriophycideae</taxon>
        <taxon>Oscillatoriales</taxon>
        <taxon>Microcoleaceae</taxon>
        <taxon>Plectonema</taxon>
    </lineage>
</organism>
<sequence length="518" mass="57304">MNENPRLFLDIPQVKVKVYPGSILVLRLSVHSQMTESWLFRLAIDDWIMDDGQIITIANLIDPPFIQLLPASKLNQTVTFFIPSDLKPEQFLKSWLRFPAIAEESISIEAEILSPTQQKHQPQVVEASLSVTLPLSSQTNLLSSAVDPTTSASFNLISGLIDLDKIPSRWLVAEFLVILYQAGNEYIKTELGKQLLHQLKSTRFFQNGVKAFVAAQLPNWIADSLNSADKVLNNHSLLSIWEQWLFSLVLEENVDVAHKLDKTSISPKLALVVVSELGEAADRWFAGIVLGLLLTSPRVATTLTATTHSNRNILMRKLESDDAIQAINNLMTILQSLDILPVRWLVLELLLLVCQKGNQYIQTKSGSQLLQQLKTTRFFNNGVIAFSCAQVPRWLAISHQAAIAYQASGSSGLFKGGLLDVTQQWLWSLGLTDLNISSLKNDISISANATDAFISSLGMDAQAWFGSLVLGLALRSPKIADLCTREISTHLGVASVVPSTTSQQTPENIFQQRGSLQR</sequence>
<accession>A0ABT3ATD7</accession>
<comment type="caution">
    <text evidence="1">The sequence shown here is derived from an EMBL/GenBank/DDBJ whole genome shotgun (WGS) entry which is preliminary data.</text>
</comment>
<proteinExistence type="predicted"/>
<gene>
    <name evidence="1" type="ORF">OGM63_02335</name>
</gene>
<evidence type="ECO:0000313" key="1">
    <source>
        <dbReference type="EMBL" id="MCV3212378.1"/>
    </source>
</evidence>
<reference evidence="1 2" key="1">
    <citation type="submission" date="2022-10" db="EMBL/GenBank/DDBJ databases">
        <title>Identification of biosynthetic pathway for the production of the potent trypsin inhibitor radiosumin.</title>
        <authorList>
            <person name="Fewer D.P."/>
            <person name="Delbaje E."/>
            <person name="Ouyang X."/>
            <person name="Agostino P.D."/>
            <person name="Wahlsten M."/>
            <person name="Jokela J."/>
            <person name="Permi P."/>
            <person name="Haapaniemi E."/>
            <person name="Koistinen H."/>
        </authorList>
    </citation>
    <scope>NUCLEOTIDE SEQUENCE [LARGE SCALE GENOMIC DNA]</scope>
    <source>
        <strain evidence="1 2">NIES-515</strain>
    </source>
</reference>
<dbReference type="EMBL" id="JAOWRF010000035">
    <property type="protein sequence ID" value="MCV3212378.1"/>
    <property type="molecule type" value="Genomic_DNA"/>
</dbReference>
<name>A0ABT3ATD7_9CYAN</name>